<dbReference type="GO" id="GO:0005886">
    <property type="term" value="C:plasma membrane"/>
    <property type="evidence" value="ECO:0007669"/>
    <property type="project" value="UniProtKB-SubCell"/>
</dbReference>
<feature type="transmembrane region" description="Helical" evidence="7">
    <location>
        <begin position="288"/>
        <end position="306"/>
    </location>
</feature>
<reference evidence="9 10" key="1">
    <citation type="submission" date="2019-02" db="EMBL/GenBank/DDBJ databases">
        <title>Genome of a new Bacteroidetes strain.</title>
        <authorList>
            <person name="Pitt A."/>
        </authorList>
    </citation>
    <scope>NUCLEOTIDE SEQUENCE [LARGE SCALE GENOMIC DNA]</scope>
    <source>
        <strain evidence="9 10">103A-SOEBACH</strain>
    </source>
</reference>
<feature type="domain" description="Major facilitator superfamily (MFS) profile" evidence="8">
    <location>
        <begin position="1"/>
        <end position="194"/>
    </location>
</feature>
<dbReference type="Gene3D" id="1.20.1250.20">
    <property type="entry name" value="MFS general substrate transporter like domains"/>
    <property type="match status" value="2"/>
</dbReference>
<feature type="transmembrane region" description="Helical" evidence="7">
    <location>
        <begin position="172"/>
        <end position="190"/>
    </location>
</feature>
<evidence type="ECO:0000256" key="3">
    <source>
        <dbReference type="ARBA" id="ARBA00022475"/>
    </source>
</evidence>
<evidence type="ECO:0000313" key="10">
    <source>
        <dbReference type="Proteomes" id="UP000293583"/>
    </source>
</evidence>
<keyword evidence="2" id="KW-0813">Transport</keyword>
<feature type="transmembrane region" description="Helical" evidence="7">
    <location>
        <begin position="12"/>
        <end position="30"/>
    </location>
</feature>
<keyword evidence="6 7" id="KW-0472">Membrane</keyword>
<name>A0A4Q9BA25_9BACT</name>
<accession>A0A4Q9BA25</accession>
<sequence>MEVRFGLKENWQQFSLLVLVNAFVGGMVGLERSILPQLAAQEFSIASHSAIFSFIVVFGIVKALTNYFAGHFANTLGRRRLLIYGWLFAIPIPFLLMWAPSWNWIVAANVLLGINQGLAWSSTVTMKIDLVGDKQRGLAMGINEFAGYLSVGLVALLTAWIANTYGIRPYPFYVGIVFVFFGLLISWIWVKDTRSFVQKAAQESSLPLLKNPFWDTSLLHRNLGAISQAGLVNNLNDGMIWGLFPLLLATKGFDLGQIGMITAIYPLVWGLAQLGTGRLSDFICQKDLLFIGMLLQAFAILGLIWAQTFAAFAILSFVIGVGTAVVYPTFLASIAENTHPADRAASLGTFRLWRDLGYAFGAILTGVLADYFELEVSVIVIGLLTLGSAGVIKWRMMC</sequence>
<dbReference type="SUPFAM" id="SSF103473">
    <property type="entry name" value="MFS general substrate transporter"/>
    <property type="match status" value="1"/>
</dbReference>
<dbReference type="AlphaFoldDB" id="A0A4Q9BA25"/>
<gene>
    <name evidence="9" type="ORF">EWU20_06080</name>
</gene>
<feature type="transmembrane region" description="Helical" evidence="7">
    <location>
        <begin position="378"/>
        <end position="396"/>
    </location>
</feature>
<feature type="transmembrane region" description="Helical" evidence="7">
    <location>
        <begin position="104"/>
        <end position="124"/>
    </location>
</feature>
<evidence type="ECO:0000256" key="1">
    <source>
        <dbReference type="ARBA" id="ARBA00004651"/>
    </source>
</evidence>
<dbReference type="OrthoDB" id="9810492at2"/>
<protein>
    <submittedName>
        <fullName evidence="9">MFS transporter</fullName>
    </submittedName>
</protein>
<dbReference type="EMBL" id="SEWY01000003">
    <property type="protein sequence ID" value="TBH72940.1"/>
    <property type="molecule type" value="Genomic_DNA"/>
</dbReference>
<dbReference type="InterPro" id="IPR036259">
    <property type="entry name" value="MFS_trans_sf"/>
</dbReference>
<feature type="transmembrane region" description="Helical" evidence="7">
    <location>
        <begin position="312"/>
        <end position="335"/>
    </location>
</feature>
<evidence type="ECO:0000256" key="2">
    <source>
        <dbReference type="ARBA" id="ARBA00022448"/>
    </source>
</evidence>
<dbReference type="Proteomes" id="UP000293583">
    <property type="component" value="Unassembled WGS sequence"/>
</dbReference>
<evidence type="ECO:0000256" key="4">
    <source>
        <dbReference type="ARBA" id="ARBA00022692"/>
    </source>
</evidence>
<evidence type="ECO:0000256" key="7">
    <source>
        <dbReference type="SAM" id="Phobius"/>
    </source>
</evidence>
<dbReference type="GO" id="GO:0022857">
    <property type="term" value="F:transmembrane transporter activity"/>
    <property type="evidence" value="ECO:0007669"/>
    <property type="project" value="InterPro"/>
</dbReference>
<evidence type="ECO:0000256" key="6">
    <source>
        <dbReference type="ARBA" id="ARBA00023136"/>
    </source>
</evidence>
<feature type="transmembrane region" description="Helical" evidence="7">
    <location>
        <begin position="81"/>
        <end position="98"/>
    </location>
</feature>
<organism evidence="9 10">
    <name type="scientific">Aquirufa antheringensis</name>
    <dbReference type="NCBI Taxonomy" id="2516559"/>
    <lineage>
        <taxon>Bacteria</taxon>
        <taxon>Pseudomonadati</taxon>
        <taxon>Bacteroidota</taxon>
        <taxon>Cytophagia</taxon>
        <taxon>Cytophagales</taxon>
        <taxon>Flectobacillaceae</taxon>
        <taxon>Aquirufa</taxon>
    </lineage>
</organism>
<keyword evidence="3" id="KW-1003">Cell membrane</keyword>
<feature type="transmembrane region" description="Helical" evidence="7">
    <location>
        <begin position="356"/>
        <end position="372"/>
    </location>
</feature>
<dbReference type="PANTHER" id="PTHR23517:SF3">
    <property type="entry name" value="INTEGRAL MEMBRANE TRANSPORT PROTEIN"/>
    <property type="match status" value="1"/>
</dbReference>
<feature type="domain" description="Major facilitator superfamily (MFS) profile" evidence="8">
    <location>
        <begin position="222"/>
        <end position="398"/>
    </location>
</feature>
<proteinExistence type="predicted"/>
<comment type="subcellular location">
    <subcellularLocation>
        <location evidence="1">Cell membrane</location>
        <topology evidence="1">Multi-pass membrane protein</topology>
    </subcellularLocation>
</comment>
<evidence type="ECO:0000259" key="8">
    <source>
        <dbReference type="PROSITE" id="PS50850"/>
    </source>
</evidence>
<feature type="transmembrane region" description="Helical" evidence="7">
    <location>
        <begin position="50"/>
        <end position="69"/>
    </location>
</feature>
<keyword evidence="10" id="KW-1185">Reference proteome</keyword>
<keyword evidence="4 7" id="KW-0812">Transmembrane</keyword>
<dbReference type="InterPro" id="IPR050171">
    <property type="entry name" value="MFS_Transporters"/>
</dbReference>
<dbReference type="PROSITE" id="PS50850">
    <property type="entry name" value="MFS"/>
    <property type="match status" value="2"/>
</dbReference>
<dbReference type="PANTHER" id="PTHR23517">
    <property type="entry name" value="RESISTANCE PROTEIN MDTM, PUTATIVE-RELATED-RELATED"/>
    <property type="match status" value="1"/>
</dbReference>
<evidence type="ECO:0000256" key="5">
    <source>
        <dbReference type="ARBA" id="ARBA00022989"/>
    </source>
</evidence>
<dbReference type="Pfam" id="PF07690">
    <property type="entry name" value="MFS_1"/>
    <property type="match status" value="2"/>
</dbReference>
<comment type="caution">
    <text evidence="9">The sequence shown here is derived from an EMBL/GenBank/DDBJ whole genome shotgun (WGS) entry which is preliminary data.</text>
</comment>
<dbReference type="InterPro" id="IPR011701">
    <property type="entry name" value="MFS"/>
</dbReference>
<dbReference type="RefSeq" id="WP_130923115.1">
    <property type="nucleotide sequence ID" value="NZ_JAANOL010000006.1"/>
</dbReference>
<keyword evidence="5 7" id="KW-1133">Transmembrane helix</keyword>
<dbReference type="CDD" id="cd17325">
    <property type="entry name" value="MFS_MdtG_SLC18_like"/>
    <property type="match status" value="1"/>
</dbReference>
<dbReference type="InterPro" id="IPR020846">
    <property type="entry name" value="MFS_dom"/>
</dbReference>
<feature type="transmembrane region" description="Helical" evidence="7">
    <location>
        <begin position="145"/>
        <end position="166"/>
    </location>
</feature>
<evidence type="ECO:0000313" key="9">
    <source>
        <dbReference type="EMBL" id="TBH72940.1"/>
    </source>
</evidence>